<keyword evidence="9" id="KW-0255">Endonuclease</keyword>
<evidence type="ECO:0000256" key="6">
    <source>
        <dbReference type="ARBA" id="ARBA00023098"/>
    </source>
</evidence>
<dbReference type="PROSITE" id="PS50035">
    <property type="entry name" value="PLD"/>
    <property type="match status" value="1"/>
</dbReference>
<dbReference type="InterPro" id="IPR051406">
    <property type="entry name" value="PLD_domain"/>
</dbReference>
<evidence type="ECO:0000256" key="4">
    <source>
        <dbReference type="ARBA" id="ARBA00022801"/>
    </source>
</evidence>
<dbReference type="OrthoDB" id="9765044at2"/>
<dbReference type="Gene3D" id="3.30.870.10">
    <property type="entry name" value="Endonuclease Chain A"/>
    <property type="match status" value="1"/>
</dbReference>
<comment type="similarity">
    <text evidence="2">Belongs to the phospholipase D family.</text>
</comment>
<dbReference type="PANTHER" id="PTHR43856">
    <property type="entry name" value="CARDIOLIPIN HYDROLASE"/>
    <property type="match status" value="1"/>
</dbReference>
<dbReference type="GO" id="GO:0016891">
    <property type="term" value="F:RNA endonuclease activity producing 5'-phosphomonoesters, hydrolytic mechanism"/>
    <property type="evidence" value="ECO:0007669"/>
    <property type="project" value="TreeGrafter"/>
</dbReference>
<keyword evidence="7" id="KW-0732">Signal</keyword>
<evidence type="ECO:0000256" key="2">
    <source>
        <dbReference type="ARBA" id="ARBA00008664"/>
    </source>
</evidence>
<dbReference type="EC" id="3.1.4.4" evidence="3"/>
<protein>
    <recommendedName>
        <fullName evidence="3">phospholipase D</fullName>
        <ecNumber evidence="3">3.1.4.4</ecNumber>
    </recommendedName>
</protein>
<dbReference type="EMBL" id="FQ670179">
    <property type="protein sequence ID" value="CBY83682.1"/>
    <property type="molecule type" value="Genomic_DNA"/>
</dbReference>
<reference evidence="9 10" key="1">
    <citation type="journal article" date="2011" name="Genome Biol. Evol.">
        <title>Comparative whole genome sequence analysis of the carcinogenic bacterial model pathogen Helicobacter felis.</title>
        <authorList>
            <person name="Arnold I.C."/>
            <person name="Zigova Z."/>
            <person name="Holden M."/>
            <person name="Lawley T.D."/>
            <person name="Rad R."/>
            <person name="Dougan G."/>
            <person name="Falkow S."/>
            <person name="Bentley S.D."/>
            <person name="Muller A."/>
        </authorList>
    </citation>
    <scope>NUCLEOTIDE SEQUENCE [LARGE SCALE GENOMIC DNA]</scope>
    <source>
        <strain evidence="10">ATCC 49179 / CCUG 28539 / NCTC 12436 / CS1</strain>
    </source>
</reference>
<dbReference type="CDD" id="cd09116">
    <property type="entry name" value="PLDc_Nuc_like"/>
    <property type="match status" value="1"/>
</dbReference>
<evidence type="ECO:0000259" key="8">
    <source>
        <dbReference type="PROSITE" id="PS50035"/>
    </source>
</evidence>
<keyword evidence="6" id="KW-0443">Lipid metabolism</keyword>
<evidence type="ECO:0000256" key="7">
    <source>
        <dbReference type="SAM" id="SignalP"/>
    </source>
</evidence>
<keyword evidence="5" id="KW-0442">Lipid degradation</keyword>
<dbReference type="STRING" id="936155.HFELIS_15980"/>
<dbReference type="eggNOG" id="COG1502">
    <property type="taxonomic scope" value="Bacteria"/>
</dbReference>
<proteinExistence type="inferred from homology"/>
<evidence type="ECO:0000313" key="10">
    <source>
        <dbReference type="Proteomes" id="UP000007934"/>
    </source>
</evidence>
<feature type="chain" id="PRO_5003215453" description="phospholipase D" evidence="7">
    <location>
        <begin position="19"/>
        <end position="180"/>
    </location>
</feature>
<dbReference type="SUPFAM" id="SSF56024">
    <property type="entry name" value="Phospholipase D/nuclease"/>
    <property type="match status" value="1"/>
</dbReference>
<dbReference type="AlphaFoldDB" id="E7ABC4"/>
<dbReference type="PANTHER" id="PTHR43856:SF1">
    <property type="entry name" value="MITOCHONDRIAL CARDIOLIPIN HYDROLASE"/>
    <property type="match status" value="1"/>
</dbReference>
<dbReference type="GO" id="GO:0006793">
    <property type="term" value="P:phosphorus metabolic process"/>
    <property type="evidence" value="ECO:0007669"/>
    <property type="project" value="UniProtKB-ARBA"/>
</dbReference>
<evidence type="ECO:0000256" key="3">
    <source>
        <dbReference type="ARBA" id="ARBA00012027"/>
    </source>
</evidence>
<evidence type="ECO:0000256" key="5">
    <source>
        <dbReference type="ARBA" id="ARBA00022963"/>
    </source>
</evidence>
<dbReference type="SMART" id="SM00155">
    <property type="entry name" value="PLDc"/>
    <property type="match status" value="1"/>
</dbReference>
<organism evidence="9 10">
    <name type="scientific">Helicobacter felis (strain ATCC 49179 / CCUG 28539 / NCTC 12436 / CS1)</name>
    <dbReference type="NCBI Taxonomy" id="936155"/>
    <lineage>
        <taxon>Bacteria</taxon>
        <taxon>Pseudomonadati</taxon>
        <taxon>Campylobacterota</taxon>
        <taxon>Epsilonproteobacteria</taxon>
        <taxon>Campylobacterales</taxon>
        <taxon>Helicobacteraceae</taxon>
        <taxon>Helicobacter</taxon>
    </lineage>
</organism>
<dbReference type="GO" id="GO:0004630">
    <property type="term" value="F:phospholipase D activity"/>
    <property type="evidence" value="ECO:0007669"/>
    <property type="project" value="UniProtKB-EC"/>
</dbReference>
<dbReference type="Proteomes" id="UP000007934">
    <property type="component" value="Chromosome"/>
</dbReference>
<gene>
    <name evidence="9" type="ordered locus">Hfelis_15980</name>
</gene>
<keyword evidence="10" id="KW-1185">Reference proteome</keyword>
<dbReference type="InterPro" id="IPR001736">
    <property type="entry name" value="PLipase_D/transphosphatidylase"/>
</dbReference>
<evidence type="ECO:0000313" key="9">
    <source>
        <dbReference type="EMBL" id="CBY83682.1"/>
    </source>
</evidence>
<dbReference type="Pfam" id="PF13091">
    <property type="entry name" value="PLDc_2"/>
    <property type="match status" value="1"/>
</dbReference>
<sequence>MKLPYFLALFALFEAALAHSVYFLPKQNKEAENALLTGIENAKSTIDIALYSFTYKDLAKALRQASKRGVVVTLILDTSQNADNPQSVLTTLAKLYRVKVCLLSGLKSKRYNRYTQQYIGLMHNKMMIIDKTLLFTGSANWSTNSFHNNYETISVDDDPHILQQANDAFKDMTQKCPGFL</sequence>
<name>E7ABC4_HELFC</name>
<dbReference type="RefSeq" id="WP_013470126.1">
    <property type="nucleotide sequence ID" value="NC_014810.2"/>
</dbReference>
<dbReference type="InterPro" id="IPR025202">
    <property type="entry name" value="PLD-like_dom"/>
</dbReference>
<keyword evidence="4" id="KW-0378">Hydrolase</keyword>
<dbReference type="GeneID" id="36133855"/>
<feature type="domain" description="PLD phosphodiesterase" evidence="8">
    <location>
        <begin position="118"/>
        <end position="145"/>
    </location>
</feature>
<feature type="signal peptide" evidence="7">
    <location>
        <begin position="1"/>
        <end position="18"/>
    </location>
</feature>
<dbReference type="GO" id="GO:0016042">
    <property type="term" value="P:lipid catabolic process"/>
    <property type="evidence" value="ECO:0007669"/>
    <property type="project" value="UniProtKB-KW"/>
</dbReference>
<dbReference type="HOGENOM" id="CLU_080814_2_2_7"/>
<accession>E7ABC4</accession>
<comment type="catalytic activity">
    <reaction evidence="1">
        <text>a 1,2-diacyl-sn-glycero-3-phosphocholine + H2O = a 1,2-diacyl-sn-glycero-3-phosphate + choline + H(+)</text>
        <dbReference type="Rhea" id="RHEA:14445"/>
        <dbReference type="ChEBI" id="CHEBI:15354"/>
        <dbReference type="ChEBI" id="CHEBI:15377"/>
        <dbReference type="ChEBI" id="CHEBI:15378"/>
        <dbReference type="ChEBI" id="CHEBI:57643"/>
        <dbReference type="ChEBI" id="CHEBI:58608"/>
        <dbReference type="EC" id="3.1.4.4"/>
    </reaction>
</comment>
<keyword evidence="9" id="KW-0540">Nuclease</keyword>
<dbReference type="KEGG" id="hfe:HFELIS_15980"/>
<evidence type="ECO:0000256" key="1">
    <source>
        <dbReference type="ARBA" id="ARBA00000798"/>
    </source>
</evidence>